<dbReference type="AlphaFoldDB" id="A0A0W0WRT1"/>
<proteinExistence type="predicted"/>
<dbReference type="STRING" id="45070.Lnau_1921"/>
<evidence type="ECO:0000313" key="4">
    <source>
        <dbReference type="Proteomes" id="UP000054725"/>
    </source>
</evidence>
<dbReference type="GO" id="GO:0003677">
    <property type="term" value="F:DNA binding"/>
    <property type="evidence" value="ECO:0007669"/>
    <property type="project" value="InterPro"/>
</dbReference>
<dbReference type="EMBL" id="LNYO01000017">
    <property type="protein sequence ID" value="KTD35031.1"/>
    <property type="molecule type" value="Genomic_DNA"/>
</dbReference>
<gene>
    <name evidence="3" type="ORF">Lnau_1921</name>
</gene>
<dbReference type="Proteomes" id="UP000054725">
    <property type="component" value="Unassembled WGS sequence"/>
</dbReference>
<name>A0A0W0WRT1_9GAMM</name>
<dbReference type="Pfam" id="PF02371">
    <property type="entry name" value="Transposase_20"/>
    <property type="match status" value="1"/>
</dbReference>
<dbReference type="PATRIC" id="fig|45070.6.peg.2019"/>
<dbReference type="Pfam" id="PF01548">
    <property type="entry name" value="DEDD_Tnp_IS110"/>
    <property type="match status" value="1"/>
</dbReference>
<dbReference type="InterPro" id="IPR003346">
    <property type="entry name" value="Transposase_20"/>
</dbReference>
<evidence type="ECO:0000313" key="3">
    <source>
        <dbReference type="EMBL" id="KTD35031.1"/>
    </source>
</evidence>
<sequence length="421" mass="48713">MTINFNNAQGVALVAIDVAKAKNDVLVQLPNGTRKKFKVANKMKDYREFITYLSSLGCQCHIGLEATSNYHRPIAYHLQMAGFTVYFVSSLAAARTREALHNSWDKNDPKDAQVILHLLRTGVVQIYYDPLINKYNDIQELAKTYQQISLRKVRVQHSIMNHYLPLYFPEVEMFFHSSRALWFTHFISHYPTPSSVLKYTQDEFIKVAWEVVGRKVDKRNWLINFYQTAQESIGLPLEENSQAIDMFRVILHEHQGLCKRLKEIEETADSFLQGNNDYKKLLSIPGIGPILALMILAEVGDLRRFKHYRQFLKFCGFNLSTHQSGYFRGTSKISKYGNSKLRYAFWLAATVAIRMRENTFRKKFENYIKQDPNNDDLKRKGYTAVAAKMARVVFGIIKNETNYRCYFESVIPSGRIPSVGP</sequence>
<reference evidence="3 4" key="1">
    <citation type="submission" date="2015-11" db="EMBL/GenBank/DDBJ databases">
        <title>Genomic analysis of 38 Legionella species identifies large and diverse effector repertoires.</title>
        <authorList>
            <person name="Burstein D."/>
            <person name="Amaro F."/>
            <person name="Zusman T."/>
            <person name="Lifshitz Z."/>
            <person name="Cohen O."/>
            <person name="Gilbert J.A."/>
            <person name="Pupko T."/>
            <person name="Shuman H.A."/>
            <person name="Segal G."/>
        </authorList>
    </citation>
    <scope>NUCLEOTIDE SEQUENCE [LARGE SCALE GENOMIC DNA]</scope>
    <source>
        <strain evidence="3 4">ATCC 49506</strain>
    </source>
</reference>
<dbReference type="GO" id="GO:0006313">
    <property type="term" value="P:DNA transposition"/>
    <property type="evidence" value="ECO:0007669"/>
    <property type="project" value="InterPro"/>
</dbReference>
<evidence type="ECO:0000259" key="2">
    <source>
        <dbReference type="Pfam" id="PF02371"/>
    </source>
</evidence>
<dbReference type="PANTHER" id="PTHR33055:SF17">
    <property type="entry name" value="THIRD ORF IN TRANSPOSON ISC1491"/>
    <property type="match status" value="1"/>
</dbReference>
<keyword evidence="4" id="KW-1185">Reference proteome</keyword>
<feature type="domain" description="Transposase IS116/IS110/IS902 C-terminal" evidence="2">
    <location>
        <begin position="279"/>
        <end position="363"/>
    </location>
</feature>
<comment type="caution">
    <text evidence="3">The sequence shown here is derived from an EMBL/GenBank/DDBJ whole genome shotgun (WGS) entry which is preliminary data.</text>
</comment>
<protein>
    <submittedName>
        <fullName evidence="3">Transposase</fullName>
    </submittedName>
</protein>
<dbReference type="OrthoDB" id="1523051at2"/>
<evidence type="ECO:0000259" key="1">
    <source>
        <dbReference type="Pfam" id="PF01548"/>
    </source>
</evidence>
<dbReference type="InterPro" id="IPR002525">
    <property type="entry name" value="Transp_IS110-like_N"/>
</dbReference>
<dbReference type="InterPro" id="IPR047650">
    <property type="entry name" value="Transpos_IS110"/>
</dbReference>
<accession>A0A0W0WRT1</accession>
<feature type="domain" description="Transposase IS110-like N-terminal" evidence="1">
    <location>
        <begin position="14"/>
        <end position="169"/>
    </location>
</feature>
<dbReference type="NCBIfam" id="NF033542">
    <property type="entry name" value="transpos_IS110"/>
    <property type="match status" value="1"/>
</dbReference>
<dbReference type="PANTHER" id="PTHR33055">
    <property type="entry name" value="TRANSPOSASE FOR INSERTION SEQUENCE ELEMENT IS1111A"/>
    <property type="match status" value="1"/>
</dbReference>
<organism evidence="3 4">
    <name type="scientific">Legionella nautarum</name>
    <dbReference type="NCBI Taxonomy" id="45070"/>
    <lineage>
        <taxon>Bacteria</taxon>
        <taxon>Pseudomonadati</taxon>
        <taxon>Pseudomonadota</taxon>
        <taxon>Gammaproteobacteria</taxon>
        <taxon>Legionellales</taxon>
        <taxon>Legionellaceae</taxon>
        <taxon>Legionella</taxon>
    </lineage>
</organism>
<dbReference type="GO" id="GO:0004803">
    <property type="term" value="F:transposase activity"/>
    <property type="evidence" value="ECO:0007669"/>
    <property type="project" value="InterPro"/>
</dbReference>